<protein>
    <submittedName>
        <fullName evidence="1">Uncharacterized protein</fullName>
    </submittedName>
</protein>
<proteinExistence type="predicted"/>
<dbReference type="EMBL" id="CP033367">
    <property type="protein sequence ID" value="QKD03509.1"/>
    <property type="molecule type" value="Genomic_DNA"/>
</dbReference>
<dbReference type="Proteomes" id="UP000503017">
    <property type="component" value="Chromosome"/>
</dbReference>
<evidence type="ECO:0000313" key="1">
    <source>
        <dbReference type="EMBL" id="QKD03509.1"/>
    </source>
</evidence>
<reference evidence="1 2" key="1">
    <citation type="submission" date="2018-10" db="EMBL/GenBank/DDBJ databases">
        <authorList>
            <person name="Perry B.J."/>
            <person name="Sullivan J.T."/>
            <person name="Murphy R.J.T."/>
            <person name="Ramsay J.P."/>
            <person name="Ronson C.W."/>
        </authorList>
    </citation>
    <scope>NUCLEOTIDE SEQUENCE [LARGE SCALE GENOMIC DNA]</scope>
    <source>
        <strain evidence="1 2">R88b</strain>
    </source>
</reference>
<dbReference type="AlphaFoldDB" id="A0A6M7WS94"/>
<organism evidence="1 2">
    <name type="scientific">Mesorhizobium loti R88b</name>
    <dbReference type="NCBI Taxonomy" id="935548"/>
    <lineage>
        <taxon>Bacteria</taxon>
        <taxon>Pseudomonadati</taxon>
        <taxon>Pseudomonadota</taxon>
        <taxon>Alphaproteobacteria</taxon>
        <taxon>Hyphomicrobiales</taxon>
        <taxon>Phyllobacteriaceae</taxon>
        <taxon>Mesorhizobium</taxon>
    </lineage>
</organism>
<evidence type="ECO:0000313" key="2">
    <source>
        <dbReference type="Proteomes" id="UP000503017"/>
    </source>
</evidence>
<gene>
    <name evidence="1" type="ORF">EB235_20080</name>
</gene>
<name>A0A6M7WS94_RHILI</name>
<dbReference type="RefSeq" id="WP_027029329.1">
    <property type="nucleotide sequence ID" value="NZ_CP033367.1"/>
</dbReference>
<accession>A0A6M7WS94</accession>
<sequence>MHNRPVRSYCEAFYPNDLDALKAVFDCLCVEFHVLPDTSHAQEIAAELIRLFQTGMADDDMLKIAMRARWNNYCKVAG</sequence>